<reference evidence="1 2" key="1">
    <citation type="submission" date="2021-06" db="EMBL/GenBank/DDBJ databases">
        <authorList>
            <person name="Palmer J.M."/>
        </authorList>
    </citation>
    <scope>NUCLEOTIDE SEQUENCE [LARGE SCALE GENOMIC DNA]</scope>
    <source>
        <strain evidence="1 2">AS_MEX2019</strain>
        <tissue evidence="1">Muscle</tissue>
    </source>
</reference>
<organism evidence="1 2">
    <name type="scientific">Ameca splendens</name>
    <dbReference type="NCBI Taxonomy" id="208324"/>
    <lineage>
        <taxon>Eukaryota</taxon>
        <taxon>Metazoa</taxon>
        <taxon>Chordata</taxon>
        <taxon>Craniata</taxon>
        <taxon>Vertebrata</taxon>
        <taxon>Euteleostomi</taxon>
        <taxon>Actinopterygii</taxon>
        <taxon>Neopterygii</taxon>
        <taxon>Teleostei</taxon>
        <taxon>Neoteleostei</taxon>
        <taxon>Acanthomorphata</taxon>
        <taxon>Ovalentaria</taxon>
        <taxon>Atherinomorphae</taxon>
        <taxon>Cyprinodontiformes</taxon>
        <taxon>Goodeidae</taxon>
        <taxon>Ameca</taxon>
    </lineage>
</organism>
<gene>
    <name evidence="1" type="ORF">AMECASPLE_039018</name>
</gene>
<sequence length="83" mass="9516">TGFVFSILDQAALRTLRGVNKLEIIVKISLQPLVASHRSFISRSVAHSGGHSWKRAPLRREASPDFSLQQRIEMWCLRRWSSQ</sequence>
<accession>A0ABV0YJE6</accession>
<dbReference type="EMBL" id="JAHRIP010035881">
    <property type="protein sequence ID" value="MEQ2293967.1"/>
    <property type="molecule type" value="Genomic_DNA"/>
</dbReference>
<feature type="non-terminal residue" evidence="1">
    <location>
        <position position="1"/>
    </location>
</feature>
<evidence type="ECO:0000313" key="1">
    <source>
        <dbReference type="EMBL" id="MEQ2293967.1"/>
    </source>
</evidence>
<protein>
    <submittedName>
        <fullName evidence="1">Uncharacterized protein</fullName>
    </submittedName>
</protein>
<comment type="caution">
    <text evidence="1">The sequence shown here is derived from an EMBL/GenBank/DDBJ whole genome shotgun (WGS) entry which is preliminary data.</text>
</comment>
<name>A0ABV0YJE6_9TELE</name>
<evidence type="ECO:0000313" key="2">
    <source>
        <dbReference type="Proteomes" id="UP001469553"/>
    </source>
</evidence>
<proteinExistence type="predicted"/>
<keyword evidence="2" id="KW-1185">Reference proteome</keyword>
<dbReference type="Proteomes" id="UP001469553">
    <property type="component" value="Unassembled WGS sequence"/>
</dbReference>